<comment type="caution">
    <text evidence="1">The sequence shown here is derived from an EMBL/GenBank/DDBJ whole genome shotgun (WGS) entry which is preliminary data.</text>
</comment>
<dbReference type="Proteomes" id="UP000807353">
    <property type="component" value="Unassembled WGS sequence"/>
</dbReference>
<evidence type="ECO:0000313" key="1">
    <source>
        <dbReference type="EMBL" id="KAF9457876.1"/>
    </source>
</evidence>
<gene>
    <name evidence="1" type="ORF">BDZ94DRAFT_1313757</name>
</gene>
<keyword evidence="2" id="KW-1185">Reference proteome</keyword>
<protein>
    <submittedName>
        <fullName evidence="1">Uncharacterized protein</fullName>
    </submittedName>
</protein>
<sequence>MEQNDDPFHQFFMESHKICSEAQFVISSLPNAEITAVEQAIHQLGAICTILSNLNDEKTTPEQGAQLMEYVDTLLLPLEVFLSNPPPPPNSGIPLHHTGALGRPTYCIDLNCALLLHDLGNTWKDIAGVMGITRSTLYNHMTRAGYSTARKEWSDISDNSLDEHISEIALSHPFIGSRYFGRKSSYGGEIGITSSVPSGTEAPASL</sequence>
<accession>A0A9P5XYC3</accession>
<evidence type="ECO:0000313" key="2">
    <source>
        <dbReference type="Proteomes" id="UP000807353"/>
    </source>
</evidence>
<name>A0A9P5XYC3_9AGAR</name>
<reference evidence="1" key="1">
    <citation type="submission" date="2020-11" db="EMBL/GenBank/DDBJ databases">
        <authorList>
            <consortium name="DOE Joint Genome Institute"/>
            <person name="Ahrendt S."/>
            <person name="Riley R."/>
            <person name="Andreopoulos W."/>
            <person name="Labutti K."/>
            <person name="Pangilinan J."/>
            <person name="Ruiz-Duenas F.J."/>
            <person name="Barrasa J.M."/>
            <person name="Sanchez-Garcia M."/>
            <person name="Camarero S."/>
            <person name="Miyauchi S."/>
            <person name="Serrano A."/>
            <person name="Linde D."/>
            <person name="Babiker R."/>
            <person name="Drula E."/>
            <person name="Ayuso-Fernandez I."/>
            <person name="Pacheco R."/>
            <person name="Padilla G."/>
            <person name="Ferreira P."/>
            <person name="Barriuso J."/>
            <person name="Kellner H."/>
            <person name="Castanera R."/>
            <person name="Alfaro M."/>
            <person name="Ramirez L."/>
            <person name="Pisabarro A.G."/>
            <person name="Kuo A."/>
            <person name="Tritt A."/>
            <person name="Lipzen A."/>
            <person name="He G."/>
            <person name="Yan M."/>
            <person name="Ng V."/>
            <person name="Cullen D."/>
            <person name="Martin F."/>
            <person name="Rosso M.-N."/>
            <person name="Henrissat B."/>
            <person name="Hibbett D."/>
            <person name="Martinez A.T."/>
            <person name="Grigoriev I.V."/>
        </authorList>
    </citation>
    <scope>NUCLEOTIDE SEQUENCE</scope>
    <source>
        <strain evidence="1">CBS 247.69</strain>
    </source>
</reference>
<dbReference type="AlphaFoldDB" id="A0A9P5XYC3"/>
<dbReference type="OrthoDB" id="2686689at2759"/>
<proteinExistence type="predicted"/>
<organism evidence="1 2">
    <name type="scientific">Collybia nuda</name>
    <dbReference type="NCBI Taxonomy" id="64659"/>
    <lineage>
        <taxon>Eukaryota</taxon>
        <taxon>Fungi</taxon>
        <taxon>Dikarya</taxon>
        <taxon>Basidiomycota</taxon>
        <taxon>Agaricomycotina</taxon>
        <taxon>Agaricomycetes</taxon>
        <taxon>Agaricomycetidae</taxon>
        <taxon>Agaricales</taxon>
        <taxon>Tricholomatineae</taxon>
        <taxon>Clitocybaceae</taxon>
        <taxon>Collybia</taxon>
    </lineage>
</organism>
<dbReference type="EMBL" id="MU150355">
    <property type="protein sequence ID" value="KAF9457876.1"/>
    <property type="molecule type" value="Genomic_DNA"/>
</dbReference>